<keyword evidence="6 8" id="KW-1133">Transmembrane helix</keyword>
<evidence type="ECO:0000256" key="6">
    <source>
        <dbReference type="ARBA" id="ARBA00022989"/>
    </source>
</evidence>
<feature type="transmembrane region" description="Helical" evidence="8">
    <location>
        <begin position="303"/>
        <end position="323"/>
    </location>
</feature>
<accession>A0ABT9UUT8</accession>
<evidence type="ECO:0000256" key="4">
    <source>
        <dbReference type="ARBA" id="ARBA00022544"/>
    </source>
</evidence>
<feature type="transmembrane region" description="Helical" evidence="8">
    <location>
        <begin position="147"/>
        <end position="165"/>
    </location>
</feature>
<evidence type="ECO:0000256" key="7">
    <source>
        <dbReference type="ARBA" id="ARBA00023136"/>
    </source>
</evidence>
<feature type="transmembrane region" description="Helical" evidence="8">
    <location>
        <begin position="77"/>
        <end position="99"/>
    </location>
</feature>
<dbReference type="Gene3D" id="1.20.1740.10">
    <property type="entry name" value="Amino acid/polyamine transporter I"/>
    <property type="match status" value="1"/>
</dbReference>
<feature type="transmembrane region" description="Helical" evidence="8">
    <location>
        <begin position="259"/>
        <end position="278"/>
    </location>
</feature>
<protein>
    <submittedName>
        <fullName evidence="9">Spore germination protein (Amino acid permease)</fullName>
    </submittedName>
</protein>
<evidence type="ECO:0000256" key="8">
    <source>
        <dbReference type="SAM" id="Phobius"/>
    </source>
</evidence>
<reference evidence="9 10" key="1">
    <citation type="submission" date="2023-07" db="EMBL/GenBank/DDBJ databases">
        <title>Genomic Encyclopedia of Type Strains, Phase IV (KMG-IV): sequencing the most valuable type-strain genomes for metagenomic binning, comparative biology and taxonomic classification.</title>
        <authorList>
            <person name="Goeker M."/>
        </authorList>
    </citation>
    <scope>NUCLEOTIDE SEQUENCE [LARGE SCALE GENOMIC DNA]</scope>
    <source>
        <strain evidence="9 10">DSM 20694</strain>
    </source>
</reference>
<evidence type="ECO:0000256" key="3">
    <source>
        <dbReference type="ARBA" id="ARBA00022448"/>
    </source>
</evidence>
<keyword evidence="10" id="KW-1185">Reference proteome</keyword>
<evidence type="ECO:0000256" key="1">
    <source>
        <dbReference type="ARBA" id="ARBA00004141"/>
    </source>
</evidence>
<evidence type="ECO:0000256" key="5">
    <source>
        <dbReference type="ARBA" id="ARBA00022692"/>
    </source>
</evidence>
<keyword evidence="7 8" id="KW-0472">Membrane</keyword>
<name>A0ABT9UUT8_9FIRM</name>
<sequence length="363" mass="42002">MKKNLQISTSEFICMLIGYSIIITELKFPDIINTYAAQNGWITTALSGIYPILFFTMYGFVFKAYPDKNIFQINLELLGKILGTFFNIFFIIYLVAYSATHFSGFAMILVNTILWYYTTYQTLIIVIIVASIATFFRFKAQLKLGQFTLYVIIAICILLGFSLTKGNKLNIMPILSIAPKELFKAVYHGIYAYAGFEIMVLYLPYLKNKSDYKKIAITTTSVLILILTWLIFIAIFYFGPDALNLFYFPMLDIMASIKVPLINSFTLIFILCWSIHSLKNSTFSFSNILNILPPKKNTNYKKLWLVILIPFFYFISKLISNVINLVYFVNYIFIPMMILVLFNIFLLFISVIRRNKNDMENPS</sequence>
<organism evidence="9 10">
    <name type="scientific">Eubacterium multiforme</name>
    <dbReference type="NCBI Taxonomy" id="83339"/>
    <lineage>
        <taxon>Bacteria</taxon>
        <taxon>Bacillati</taxon>
        <taxon>Bacillota</taxon>
        <taxon>Clostridia</taxon>
        <taxon>Eubacteriales</taxon>
        <taxon>Eubacteriaceae</taxon>
        <taxon>Eubacterium</taxon>
    </lineage>
</organism>
<feature type="transmembrane region" description="Helical" evidence="8">
    <location>
        <begin position="215"/>
        <end position="239"/>
    </location>
</feature>
<feature type="transmembrane region" description="Helical" evidence="8">
    <location>
        <begin position="41"/>
        <end position="65"/>
    </location>
</feature>
<feature type="transmembrane region" description="Helical" evidence="8">
    <location>
        <begin position="114"/>
        <end position="135"/>
    </location>
</feature>
<dbReference type="Proteomes" id="UP001228504">
    <property type="component" value="Unassembled WGS sequence"/>
</dbReference>
<feature type="transmembrane region" description="Helical" evidence="8">
    <location>
        <begin position="185"/>
        <end position="203"/>
    </location>
</feature>
<feature type="transmembrane region" description="Helical" evidence="8">
    <location>
        <begin position="329"/>
        <end position="352"/>
    </location>
</feature>
<comment type="subcellular location">
    <subcellularLocation>
        <location evidence="1">Membrane</location>
        <topology evidence="1">Multi-pass membrane protein</topology>
    </subcellularLocation>
</comment>
<dbReference type="PANTHER" id="PTHR34975">
    <property type="entry name" value="SPORE GERMINATION PROTEIN A2"/>
    <property type="match status" value="1"/>
</dbReference>
<comment type="caution">
    <text evidence="9">The sequence shown here is derived from an EMBL/GenBank/DDBJ whole genome shotgun (WGS) entry which is preliminary data.</text>
</comment>
<keyword evidence="4" id="KW-0309">Germination</keyword>
<keyword evidence="5 8" id="KW-0812">Transmembrane</keyword>
<dbReference type="EMBL" id="JAUSUF010000006">
    <property type="protein sequence ID" value="MDQ0150093.1"/>
    <property type="molecule type" value="Genomic_DNA"/>
</dbReference>
<dbReference type="RefSeq" id="WP_307486473.1">
    <property type="nucleotide sequence ID" value="NZ_JAUSUF010000006.1"/>
</dbReference>
<dbReference type="InterPro" id="IPR004761">
    <property type="entry name" value="Spore_GerAB"/>
</dbReference>
<evidence type="ECO:0000256" key="2">
    <source>
        <dbReference type="ARBA" id="ARBA00007998"/>
    </source>
</evidence>
<dbReference type="Pfam" id="PF03845">
    <property type="entry name" value="Spore_permease"/>
    <property type="match status" value="1"/>
</dbReference>
<evidence type="ECO:0000313" key="10">
    <source>
        <dbReference type="Proteomes" id="UP001228504"/>
    </source>
</evidence>
<proteinExistence type="inferred from homology"/>
<keyword evidence="3" id="KW-0813">Transport</keyword>
<feature type="transmembrane region" description="Helical" evidence="8">
    <location>
        <begin position="12"/>
        <end position="29"/>
    </location>
</feature>
<dbReference type="PANTHER" id="PTHR34975:SF2">
    <property type="entry name" value="SPORE GERMINATION PROTEIN A2"/>
    <property type="match status" value="1"/>
</dbReference>
<evidence type="ECO:0000313" key="9">
    <source>
        <dbReference type="EMBL" id="MDQ0150093.1"/>
    </source>
</evidence>
<comment type="similarity">
    <text evidence="2">Belongs to the amino acid-polyamine-organocation (APC) superfamily. Spore germination protein (SGP) (TC 2.A.3.9) family.</text>
</comment>
<gene>
    <name evidence="9" type="ORF">J2S18_002029</name>
</gene>